<feature type="signal peptide" evidence="1">
    <location>
        <begin position="1"/>
        <end position="18"/>
    </location>
</feature>
<dbReference type="OrthoDB" id="627554at2"/>
<dbReference type="GO" id="GO:0016787">
    <property type="term" value="F:hydrolase activity"/>
    <property type="evidence" value="ECO:0007669"/>
    <property type="project" value="UniProtKB-KW"/>
</dbReference>
<protein>
    <submittedName>
        <fullName evidence="2">Acyloxyacyl hydrolase</fullName>
    </submittedName>
</protein>
<gene>
    <name evidence="2" type="ORF">D7Z94_10650</name>
</gene>
<dbReference type="Pfam" id="PF09411">
    <property type="entry name" value="PagL"/>
    <property type="match status" value="1"/>
</dbReference>
<dbReference type="InterPro" id="IPR018550">
    <property type="entry name" value="Lipid-A_deacylase-rel"/>
</dbReference>
<dbReference type="RefSeq" id="WP_120711540.1">
    <property type="nucleotide sequence ID" value="NZ_CANMKH010000005.1"/>
</dbReference>
<name>A0A3B0C941_9FLAO</name>
<feature type="chain" id="PRO_5017430994" evidence="1">
    <location>
        <begin position="19"/>
        <end position="382"/>
    </location>
</feature>
<organism evidence="2 3">
    <name type="scientific">Ulvibacterium marinum</name>
    <dbReference type="NCBI Taxonomy" id="2419782"/>
    <lineage>
        <taxon>Bacteria</taxon>
        <taxon>Pseudomonadati</taxon>
        <taxon>Bacteroidota</taxon>
        <taxon>Flavobacteriia</taxon>
        <taxon>Flavobacteriales</taxon>
        <taxon>Flavobacteriaceae</taxon>
        <taxon>Ulvibacterium</taxon>
    </lineage>
</organism>
<keyword evidence="1" id="KW-0732">Signal</keyword>
<accession>A0A3B0C941</accession>
<proteinExistence type="predicted"/>
<dbReference type="Proteomes" id="UP000276603">
    <property type="component" value="Unassembled WGS sequence"/>
</dbReference>
<comment type="caution">
    <text evidence="2">The sequence shown here is derived from an EMBL/GenBank/DDBJ whole genome shotgun (WGS) entry which is preliminary data.</text>
</comment>
<reference evidence="2 3" key="1">
    <citation type="submission" date="2018-10" db="EMBL/GenBank/DDBJ databases">
        <title>Ulvibacterium marinum gen. nov., sp. nov., a novel marine bacterium of the family Flavobacteriaceae, isolated from a culture of the green alga Ulva prolifera.</title>
        <authorList>
            <person name="Zhang Z."/>
        </authorList>
    </citation>
    <scope>NUCLEOTIDE SEQUENCE [LARGE SCALE GENOMIC DNA]</scope>
    <source>
        <strain evidence="2 3">CCMM003</strain>
    </source>
</reference>
<evidence type="ECO:0000313" key="3">
    <source>
        <dbReference type="Proteomes" id="UP000276603"/>
    </source>
</evidence>
<keyword evidence="3" id="KW-1185">Reference proteome</keyword>
<evidence type="ECO:0000313" key="2">
    <source>
        <dbReference type="EMBL" id="RKN81381.1"/>
    </source>
</evidence>
<sequence length="382" mass="42873">MTRFLTICLLCSLFLVNAQTISNKEPSNKFRSIEFKSNYGSYLYTGTALSEAGFLDAGYGAINVKIGWQSSNPESWAGYYKYPTYGIGLYSGFLGNAEVFGNPSALYAFMDFPIGNPNRRNKFSIEPALGITYNLQEYNAEENPINDAFGARAAVYFGLDIGFEYRFTRELDLTYGVDFTHFSNGSSYQPNLGLNLFGINLGVKYNYNAAQRFVDNDPYTKNLLQARFKSPEKTKPTKINENSISIYLAGGGKQTDEDGGTDRQFGVFSGVLDYEHRFNAIHGITGGFDFFYDNSFQEFDKAADRTSIGIHAGYDFHFWKMVIKAQLGTYITDDLGKGAFFMRPALRYNITEILFAQFGLKTLDGGAADYIEFGVGFKPFKW</sequence>
<dbReference type="EMBL" id="RBCJ01000002">
    <property type="protein sequence ID" value="RKN81381.1"/>
    <property type="molecule type" value="Genomic_DNA"/>
</dbReference>
<dbReference type="AlphaFoldDB" id="A0A3B0C941"/>
<evidence type="ECO:0000256" key="1">
    <source>
        <dbReference type="SAM" id="SignalP"/>
    </source>
</evidence>
<dbReference type="Gene3D" id="2.40.160.20">
    <property type="match status" value="1"/>
</dbReference>
<keyword evidence="2" id="KW-0378">Hydrolase</keyword>